<gene>
    <name evidence="2" type="ORF">M0638_20620</name>
</gene>
<sequence>MPGGDDGDGAAGWCRGRIGALRAPPGGRLREGPGRGAPHRPPGRPLDSPLRGGRPAWLGRLERAIPWPDPALPEELRRLYLGAARVLRFAVAPGSARAEIAVPGPGPRLDAAVLGGVRGWRWFPALEGGRPVAATVEVRLLIR</sequence>
<evidence type="ECO:0000313" key="2">
    <source>
        <dbReference type="EMBL" id="MCK8786779.1"/>
    </source>
</evidence>
<reference evidence="2" key="1">
    <citation type="submission" date="2022-04" db="EMBL/GenBank/DDBJ databases">
        <title>Roseomonas acroporae sp. nov., isolated from coral Acropora digitifera.</title>
        <authorList>
            <person name="Sun H."/>
        </authorList>
    </citation>
    <scope>NUCLEOTIDE SEQUENCE</scope>
    <source>
        <strain evidence="2">NAR14</strain>
    </source>
</reference>
<dbReference type="SUPFAM" id="SSF74653">
    <property type="entry name" value="TolA/TonB C-terminal domain"/>
    <property type="match status" value="1"/>
</dbReference>
<keyword evidence="3" id="KW-1185">Reference proteome</keyword>
<accession>A0A9X2BYA8</accession>
<feature type="region of interest" description="Disordered" evidence="1">
    <location>
        <begin position="1"/>
        <end position="52"/>
    </location>
</feature>
<name>A0A9X2BYA8_9PROT</name>
<protein>
    <submittedName>
        <fullName evidence="2">Energy transducer TonB</fullName>
    </submittedName>
</protein>
<proteinExistence type="predicted"/>
<dbReference type="AlphaFoldDB" id="A0A9X2BYA8"/>
<dbReference type="Gene3D" id="3.30.1150.10">
    <property type="match status" value="1"/>
</dbReference>
<organism evidence="2 3">
    <name type="scientific">Roseomonas acroporae</name>
    <dbReference type="NCBI Taxonomy" id="2937791"/>
    <lineage>
        <taxon>Bacteria</taxon>
        <taxon>Pseudomonadati</taxon>
        <taxon>Pseudomonadota</taxon>
        <taxon>Alphaproteobacteria</taxon>
        <taxon>Acetobacterales</taxon>
        <taxon>Roseomonadaceae</taxon>
        <taxon>Roseomonas</taxon>
    </lineage>
</organism>
<evidence type="ECO:0000313" key="3">
    <source>
        <dbReference type="Proteomes" id="UP001139516"/>
    </source>
</evidence>
<evidence type="ECO:0000256" key="1">
    <source>
        <dbReference type="SAM" id="MobiDB-lite"/>
    </source>
</evidence>
<comment type="caution">
    <text evidence="2">The sequence shown here is derived from an EMBL/GenBank/DDBJ whole genome shotgun (WGS) entry which is preliminary data.</text>
</comment>
<dbReference type="RefSeq" id="WP_248668893.1">
    <property type="nucleotide sequence ID" value="NZ_JALPRX010000095.1"/>
</dbReference>
<dbReference type="Proteomes" id="UP001139516">
    <property type="component" value="Unassembled WGS sequence"/>
</dbReference>
<dbReference type="EMBL" id="JALPRX010000095">
    <property type="protein sequence ID" value="MCK8786779.1"/>
    <property type="molecule type" value="Genomic_DNA"/>
</dbReference>